<sequence>MIWEVILMCDIYVARCFFSTFERCDFEIPFHLGDFNTDRYEIAVVCPEHNTDHIRDVMPAWYELEFLEPTKDEEEFWKRKNESLYAELVEWKKYAGKRLLVLCFTDNAVRNAVINHPNLIYPFKIARVKGMPEGLVGMRI</sequence>
<accession>A0A429GJE5</accession>
<dbReference type="AlphaFoldDB" id="A0A429GJE5"/>
<comment type="caution">
    <text evidence="1">The sequence shown here is derived from an EMBL/GenBank/DDBJ whole genome shotgun (WGS) entry which is preliminary data.</text>
</comment>
<organism evidence="1 3">
    <name type="scientific">Candidatus Methanodesulfokora washburnensis</name>
    <dbReference type="NCBI Taxonomy" id="2478471"/>
    <lineage>
        <taxon>Archaea</taxon>
        <taxon>Thermoproteota</taxon>
        <taxon>Candidatus Korarchaeia</taxon>
        <taxon>Candidatus Korarchaeia incertae sedis</taxon>
        <taxon>Candidatus Methanodesulfokora</taxon>
    </lineage>
</organism>
<dbReference type="RefSeq" id="WP_125671661.1">
    <property type="nucleotide sequence ID" value="NZ_RCOS01000103.1"/>
</dbReference>
<dbReference type="Proteomes" id="UP000277582">
    <property type="component" value="Unassembled WGS sequence"/>
</dbReference>
<evidence type="ECO:0000313" key="3">
    <source>
        <dbReference type="Proteomes" id="UP000277582"/>
    </source>
</evidence>
<gene>
    <name evidence="1" type="ORF">D6D85_08990</name>
    <name evidence="2" type="ORF">EF810_05295</name>
</gene>
<dbReference type="Proteomes" id="UP000316217">
    <property type="component" value="Unassembled WGS sequence"/>
</dbReference>
<evidence type="ECO:0000313" key="4">
    <source>
        <dbReference type="Proteomes" id="UP000316217"/>
    </source>
</evidence>
<dbReference type="EMBL" id="RCOS01000103">
    <property type="protein sequence ID" value="RSN74013.1"/>
    <property type="molecule type" value="Genomic_DNA"/>
</dbReference>
<name>A0A429GJE5_9CREN</name>
<proteinExistence type="predicted"/>
<protein>
    <submittedName>
        <fullName evidence="1">Uncharacterized protein</fullName>
    </submittedName>
</protein>
<reference evidence="2 4" key="2">
    <citation type="journal article" date="2019" name="Nat. Microbiol.">
        <title>Wide diversity of methane and short-chain alkane metabolisms in uncultured archaea.</title>
        <authorList>
            <person name="Borrel G."/>
            <person name="Adam P.S."/>
            <person name="McKay L.J."/>
            <person name="Chen L.X."/>
            <person name="Sierra-Garcia I.N."/>
            <person name="Sieber C.M."/>
            <person name="Letourneur Q."/>
            <person name="Ghozlane A."/>
            <person name="Andersen G.L."/>
            <person name="Li W.J."/>
            <person name="Hallam S.J."/>
            <person name="Muyzer G."/>
            <person name="de Oliveira V.M."/>
            <person name="Inskeep W.P."/>
            <person name="Banfield J.F."/>
            <person name="Gribaldo S."/>
        </authorList>
    </citation>
    <scope>NUCLEOTIDE SEQUENCE [LARGE SCALE GENOMIC DNA]</scope>
    <source>
        <strain evidence="2">NM4</strain>
    </source>
</reference>
<evidence type="ECO:0000313" key="1">
    <source>
        <dbReference type="EMBL" id="RSN74013.1"/>
    </source>
</evidence>
<keyword evidence="3" id="KW-1185">Reference proteome</keyword>
<reference evidence="1 3" key="1">
    <citation type="submission" date="2018-10" db="EMBL/GenBank/DDBJ databases">
        <title>Co-occurring genomic capacity for anaerobic methane metabolism and dissimilatory sulfite reduction discovered in the Korarchaeota.</title>
        <authorList>
            <person name="Mckay L.J."/>
            <person name="Dlakic M."/>
            <person name="Fields M.W."/>
            <person name="Delmont T.O."/>
            <person name="Eren A.M."/>
            <person name="Jay Z.J."/>
            <person name="Klingelsmith K.B."/>
            <person name="Rusch D.B."/>
            <person name="Inskeep W.P."/>
        </authorList>
    </citation>
    <scope>NUCLEOTIDE SEQUENCE [LARGE SCALE GENOMIC DNA]</scope>
    <source>
        <strain evidence="1 3">MDKW</strain>
    </source>
</reference>
<evidence type="ECO:0000313" key="2">
    <source>
        <dbReference type="EMBL" id="RZN61013.1"/>
    </source>
</evidence>
<dbReference type="EMBL" id="RXII01000081">
    <property type="protein sequence ID" value="RZN61013.1"/>
    <property type="molecule type" value="Genomic_DNA"/>
</dbReference>